<proteinExistence type="predicted"/>
<sequence length="138" mass="15379">MLSNQVAFGSRASVELVSSIGSVEYPSPNRKKTGTTEQALLTTQARTTRQAPFIRVHHAGHAAHYILLPIRVFLWLAAHLPRMPLERRGTEDWLRPVWSNMSAPSDVTTGAWVGDWNVVIPHVVNHANPVHSQRCVIC</sequence>
<organism evidence="1">
    <name type="scientific">Mesocestoides corti</name>
    <name type="common">Flatworm</name>
    <dbReference type="NCBI Taxonomy" id="53468"/>
    <lineage>
        <taxon>Eukaryota</taxon>
        <taxon>Metazoa</taxon>
        <taxon>Spiralia</taxon>
        <taxon>Lophotrochozoa</taxon>
        <taxon>Platyhelminthes</taxon>
        <taxon>Cestoda</taxon>
        <taxon>Eucestoda</taxon>
        <taxon>Cyclophyllidea</taxon>
        <taxon>Mesocestoididae</taxon>
        <taxon>Mesocestoides</taxon>
    </lineage>
</organism>
<accession>A0A5K3EQZ3</accession>
<dbReference type="AlphaFoldDB" id="A0A5K3EQZ3"/>
<name>A0A5K3EQZ3_MESCO</name>
<evidence type="ECO:0000313" key="1">
    <source>
        <dbReference type="WBParaSite" id="MCU_002040-RA"/>
    </source>
</evidence>
<dbReference type="WBParaSite" id="MCU_002040-RA">
    <property type="protein sequence ID" value="MCU_002040-RA"/>
    <property type="gene ID" value="MCU_002040"/>
</dbReference>
<reference evidence="1" key="1">
    <citation type="submission" date="2019-11" db="UniProtKB">
        <authorList>
            <consortium name="WormBaseParasite"/>
        </authorList>
    </citation>
    <scope>IDENTIFICATION</scope>
</reference>
<protein>
    <submittedName>
        <fullName evidence="1">Uncharacterized protein</fullName>
    </submittedName>
</protein>